<dbReference type="InterPro" id="IPR003870">
    <property type="entry name" value="DUF222"/>
</dbReference>
<dbReference type="CDD" id="cd00085">
    <property type="entry name" value="HNHc"/>
    <property type="match status" value="1"/>
</dbReference>
<evidence type="ECO:0000259" key="2">
    <source>
        <dbReference type="SMART" id="SM00507"/>
    </source>
</evidence>
<dbReference type="InterPro" id="IPR003615">
    <property type="entry name" value="HNH_nuc"/>
</dbReference>
<reference evidence="3 4" key="1">
    <citation type="journal article" date="2019" name="Int. J. Syst. Evol. Microbiol.">
        <title>The Global Catalogue of Microorganisms (GCM) 10K type strain sequencing project: providing services to taxonomists for standard genome sequencing and annotation.</title>
        <authorList>
            <consortium name="The Broad Institute Genomics Platform"/>
            <consortium name="The Broad Institute Genome Sequencing Center for Infectious Disease"/>
            <person name="Wu L."/>
            <person name="Ma J."/>
        </authorList>
    </citation>
    <scope>NUCLEOTIDE SEQUENCE [LARGE SCALE GENOMIC DNA]</scope>
    <source>
        <strain evidence="3 4">JCM 14306</strain>
    </source>
</reference>
<feature type="region of interest" description="Disordered" evidence="1">
    <location>
        <begin position="1"/>
        <end position="36"/>
    </location>
</feature>
<comment type="caution">
    <text evidence="3">The sequence shown here is derived from an EMBL/GenBank/DDBJ whole genome shotgun (WGS) entry which is preliminary data.</text>
</comment>
<gene>
    <name evidence="3" type="ORF">GCM10009744_07670</name>
</gene>
<feature type="compositionally biased region" description="Polar residues" evidence="1">
    <location>
        <begin position="410"/>
        <end position="420"/>
    </location>
</feature>
<feature type="domain" description="HNH nuclease" evidence="2">
    <location>
        <begin position="477"/>
        <end position="529"/>
    </location>
</feature>
<organism evidence="3 4">
    <name type="scientific">Kribbella alba</name>
    <dbReference type="NCBI Taxonomy" id="190197"/>
    <lineage>
        <taxon>Bacteria</taxon>
        <taxon>Bacillati</taxon>
        <taxon>Actinomycetota</taxon>
        <taxon>Actinomycetes</taxon>
        <taxon>Propionibacteriales</taxon>
        <taxon>Kribbellaceae</taxon>
        <taxon>Kribbella</taxon>
    </lineage>
</organism>
<dbReference type="Gene3D" id="1.10.30.50">
    <property type="match status" value="1"/>
</dbReference>
<accession>A0ABN2F1M1</accession>
<dbReference type="Proteomes" id="UP001501319">
    <property type="component" value="Unassembled WGS sequence"/>
</dbReference>
<evidence type="ECO:0000256" key="1">
    <source>
        <dbReference type="SAM" id="MobiDB-lite"/>
    </source>
</evidence>
<keyword evidence="4" id="KW-1185">Reference proteome</keyword>
<feature type="region of interest" description="Disordered" evidence="1">
    <location>
        <begin position="295"/>
        <end position="352"/>
    </location>
</feature>
<name>A0ABN2F1M1_9ACTN</name>
<protein>
    <recommendedName>
        <fullName evidence="2">HNH nuclease domain-containing protein</fullName>
    </recommendedName>
</protein>
<dbReference type="SMART" id="SM00507">
    <property type="entry name" value="HNHc"/>
    <property type="match status" value="1"/>
</dbReference>
<feature type="compositionally biased region" description="Polar residues" evidence="1">
    <location>
        <begin position="463"/>
        <end position="474"/>
    </location>
</feature>
<dbReference type="RefSeq" id="WP_344108718.1">
    <property type="nucleotide sequence ID" value="NZ_BAAANE010000002.1"/>
</dbReference>
<proteinExistence type="predicted"/>
<dbReference type="EMBL" id="BAAANE010000002">
    <property type="protein sequence ID" value="GAA1622819.1"/>
    <property type="molecule type" value="Genomic_DNA"/>
</dbReference>
<dbReference type="Pfam" id="PF02720">
    <property type="entry name" value="DUF222"/>
    <property type="match status" value="1"/>
</dbReference>
<feature type="region of interest" description="Disordered" evidence="1">
    <location>
        <begin position="410"/>
        <end position="474"/>
    </location>
</feature>
<evidence type="ECO:0000313" key="4">
    <source>
        <dbReference type="Proteomes" id="UP001501319"/>
    </source>
</evidence>
<sequence>MSRRPDQPTDGQLRPVPQLSARPQLKSLSRHDVENDPHRGSLLYEAVVFQDTSELSDHGWLDRLEAIVRLRARLAALEAETVAGFDDALHGVSADLGHRHPEPGDRDATAGERRWIAGDLRSVADEVALILTLRRGHATTRIHTSCELVHNFPATLHALTEGELTERAAFTIVSELSVLDDIDDIRAAEAAILDWARTHPLVDIKKACRREAARRSPAATDKAHQRARDGRSVRMYADDLGGADLIHSQDAVDAAAVMTSLSRAAAHRRRHGDTRTMDQLRADIALARLLPRTKQAGADPVDIPEAANDPYGAPGRDADHGDHGMHQQDGQEHDVQEHGEGSSDRDSDAMDGAAAVGAEATVVIHATGAEVRALINGEEGTGGEADHHGPIPQSSLRKHLLRALAQTLLPNLPTTPSSSRPGAAVHRARTTTGKSGELRASSESSEVGGTCGGSRIELRVTDQPPTSDPNSYTPSAAMDRYVRLRDRTCQFPGCNRPAEFTDLDHRVAFAAGGRTTAANLWCLCRHHHRLKHEGGWLLHPNRDGTYTWTSPTGRRYRNNATDP</sequence>
<evidence type="ECO:0000313" key="3">
    <source>
        <dbReference type="EMBL" id="GAA1622819.1"/>
    </source>
</evidence>
<feature type="compositionally biased region" description="Basic and acidic residues" evidence="1">
    <location>
        <begin position="316"/>
        <end position="348"/>
    </location>
</feature>